<evidence type="ECO:0000313" key="4">
    <source>
        <dbReference type="EMBL" id="KAK7418673.1"/>
    </source>
</evidence>
<evidence type="ECO:0000256" key="1">
    <source>
        <dbReference type="ARBA" id="ARBA00022737"/>
    </source>
</evidence>
<reference evidence="4 5" key="1">
    <citation type="journal article" date="2025" name="Microbiol. Resour. Announc.">
        <title>Draft genome sequences for Neonectria magnoliae and Neonectria punicea, canker pathogens of Liriodendron tulipifera and Acer saccharum in West Virginia.</title>
        <authorList>
            <person name="Petronek H.M."/>
            <person name="Kasson M.T."/>
            <person name="Metheny A.M."/>
            <person name="Stauder C.M."/>
            <person name="Lovett B."/>
            <person name="Lynch S.C."/>
            <person name="Garnas J.R."/>
            <person name="Kasson L.R."/>
            <person name="Stajich J.E."/>
        </authorList>
    </citation>
    <scope>NUCLEOTIDE SEQUENCE [LARGE SCALE GENOMIC DNA]</scope>
    <source>
        <strain evidence="4 5">NRRL 64651</strain>
    </source>
</reference>
<feature type="domain" description="GPI inositol-deacylase winged helix" evidence="2">
    <location>
        <begin position="212"/>
        <end position="282"/>
    </location>
</feature>
<dbReference type="InterPro" id="IPR054471">
    <property type="entry name" value="GPIID_WHD"/>
</dbReference>
<gene>
    <name evidence="4" type="ORF">QQZ08_011147</name>
</gene>
<keyword evidence="1" id="KW-0677">Repeat</keyword>
<name>A0ABR1HBY4_9HYPO</name>
<protein>
    <recommendedName>
        <fullName evidence="6">NACHT domain-containing protein</fullName>
    </recommendedName>
</protein>
<evidence type="ECO:0000259" key="3">
    <source>
        <dbReference type="Pfam" id="PF24883"/>
    </source>
</evidence>
<sequence length="284" mass="31990">MLAHMLAEEGISIIFFFRQIIHANHQPVNLIRDWLDQIIVYSPPLQAILNGYVEQSRSLESVSMDDLWQHLRTALAQLPLVYCVVHALDEMDQGNNDFLRSLADLGHWRPSRVKVLMTSRPVPTVEASMRGSDYLDVRIDEALVDVDISTYVRHTLEHTSISERDQGLIKKAVPGRANGLFLYAKLAMNSFLANADVASILQKLPLDLNELEILQWVTHANRPLRLLELADLIKTTSGKDYWSLEANKALVRAACGPLLEILPDETISVVHHSLTEFLVGGSRQ</sequence>
<dbReference type="Pfam" id="PF24883">
    <property type="entry name" value="NPHP3_N"/>
    <property type="match status" value="1"/>
</dbReference>
<accession>A0ABR1HBY4</accession>
<organism evidence="4 5">
    <name type="scientific">Neonectria magnoliae</name>
    <dbReference type="NCBI Taxonomy" id="2732573"/>
    <lineage>
        <taxon>Eukaryota</taxon>
        <taxon>Fungi</taxon>
        <taxon>Dikarya</taxon>
        <taxon>Ascomycota</taxon>
        <taxon>Pezizomycotina</taxon>
        <taxon>Sordariomycetes</taxon>
        <taxon>Hypocreomycetidae</taxon>
        <taxon>Hypocreales</taxon>
        <taxon>Nectriaceae</taxon>
        <taxon>Neonectria</taxon>
    </lineage>
</organism>
<proteinExistence type="predicted"/>
<evidence type="ECO:0008006" key="6">
    <source>
        <dbReference type="Google" id="ProtNLM"/>
    </source>
</evidence>
<evidence type="ECO:0000259" key="2">
    <source>
        <dbReference type="Pfam" id="PF22939"/>
    </source>
</evidence>
<evidence type="ECO:0000313" key="5">
    <source>
        <dbReference type="Proteomes" id="UP001498421"/>
    </source>
</evidence>
<comment type="caution">
    <text evidence="4">The sequence shown here is derived from an EMBL/GenBank/DDBJ whole genome shotgun (WGS) entry which is preliminary data.</text>
</comment>
<dbReference type="Pfam" id="PF22939">
    <property type="entry name" value="WHD_GPIID"/>
    <property type="match status" value="1"/>
</dbReference>
<dbReference type="EMBL" id="JAZAVK010000162">
    <property type="protein sequence ID" value="KAK7418673.1"/>
    <property type="molecule type" value="Genomic_DNA"/>
</dbReference>
<feature type="domain" description="Nephrocystin 3-like N-terminal" evidence="3">
    <location>
        <begin position="7"/>
        <end position="120"/>
    </location>
</feature>
<dbReference type="InterPro" id="IPR056884">
    <property type="entry name" value="NPHP3-like_N"/>
</dbReference>
<keyword evidence="5" id="KW-1185">Reference proteome</keyword>
<dbReference type="Proteomes" id="UP001498421">
    <property type="component" value="Unassembled WGS sequence"/>
</dbReference>
<dbReference type="PANTHER" id="PTHR10039">
    <property type="entry name" value="AMELOGENIN"/>
    <property type="match status" value="1"/>
</dbReference>